<dbReference type="SUPFAM" id="SSF56281">
    <property type="entry name" value="Metallo-hydrolase/oxidoreductase"/>
    <property type="match status" value="1"/>
</dbReference>
<dbReference type="CDD" id="cd07720">
    <property type="entry name" value="OPHC2-like_MBL-fold"/>
    <property type="match status" value="1"/>
</dbReference>
<organism evidence="6 7">
    <name type="scientific">Polyangium mundeleinium</name>
    <dbReference type="NCBI Taxonomy" id="2995306"/>
    <lineage>
        <taxon>Bacteria</taxon>
        <taxon>Pseudomonadati</taxon>
        <taxon>Myxococcota</taxon>
        <taxon>Polyangia</taxon>
        <taxon>Polyangiales</taxon>
        <taxon>Polyangiaceae</taxon>
        <taxon>Polyangium</taxon>
    </lineage>
</organism>
<evidence type="ECO:0000313" key="7">
    <source>
        <dbReference type="Proteomes" id="UP001221411"/>
    </source>
</evidence>
<accession>A0ABT5F6D1</accession>
<name>A0ABT5F6D1_9BACT</name>
<dbReference type="Pfam" id="PF00753">
    <property type="entry name" value="Lactamase_B"/>
    <property type="match status" value="1"/>
</dbReference>
<dbReference type="PROSITE" id="PS51257">
    <property type="entry name" value="PROKAR_LIPOPROTEIN"/>
    <property type="match status" value="1"/>
</dbReference>
<dbReference type="InterPro" id="IPR051013">
    <property type="entry name" value="MBL_superfamily_lactonases"/>
</dbReference>
<dbReference type="InterPro" id="IPR001279">
    <property type="entry name" value="Metallo-B-lactamas"/>
</dbReference>
<comment type="caution">
    <text evidence="6">The sequence shown here is derived from an EMBL/GenBank/DDBJ whole genome shotgun (WGS) entry which is preliminary data.</text>
</comment>
<proteinExistence type="inferred from homology"/>
<evidence type="ECO:0000256" key="2">
    <source>
        <dbReference type="ARBA" id="ARBA00022723"/>
    </source>
</evidence>
<dbReference type="EMBL" id="JAQNDO010000001">
    <property type="protein sequence ID" value="MDC0748660.1"/>
    <property type="molecule type" value="Genomic_DNA"/>
</dbReference>
<sequence>MGIRKIFLILMAAGVMGSATLGLVGCGGSHVAEPKGAARGRLKSQAPAFYRMQLGDYELTALSDGTVSLPLDQMMSNITPAEVRGLLTAGFEAYPTEISINALLVNTGSKLLLIDAGAGTLFGTSGGRLLNNLKAAGYDPDEIDAVLLTHLHGDHSGGLTVDGKRVFPNAVVYVDKADRDYRFDPQAEAAAPANQKDMFPQSRAALMPYEAAGKVALFQGGGELFPGVKTIPAHGHTPGHTLFQIESKGEKIVFFGDLVHAAAVQLPQPQATINFDANESAAAADRWGMFKKFADDRTLVAAAHISFPGLGYVRSDKAGGFQWIPRYYSLQGLTR</sequence>
<feature type="domain" description="Metallo-beta-lactamase" evidence="5">
    <location>
        <begin position="99"/>
        <end position="304"/>
    </location>
</feature>
<gene>
    <name evidence="6" type="ORF">POL67_45450</name>
</gene>
<dbReference type="PANTHER" id="PTHR42978:SF6">
    <property type="entry name" value="QUORUM-QUENCHING LACTONASE YTNP-RELATED"/>
    <property type="match status" value="1"/>
</dbReference>
<dbReference type="SMART" id="SM00849">
    <property type="entry name" value="Lactamase_B"/>
    <property type="match status" value="1"/>
</dbReference>
<evidence type="ECO:0000256" key="3">
    <source>
        <dbReference type="ARBA" id="ARBA00022801"/>
    </source>
</evidence>
<dbReference type="PANTHER" id="PTHR42978">
    <property type="entry name" value="QUORUM-QUENCHING LACTONASE YTNP-RELATED-RELATED"/>
    <property type="match status" value="1"/>
</dbReference>
<keyword evidence="7" id="KW-1185">Reference proteome</keyword>
<evidence type="ECO:0000259" key="5">
    <source>
        <dbReference type="SMART" id="SM00849"/>
    </source>
</evidence>
<dbReference type="InterPro" id="IPR036866">
    <property type="entry name" value="RibonucZ/Hydroxyglut_hydro"/>
</dbReference>
<evidence type="ECO:0000256" key="1">
    <source>
        <dbReference type="ARBA" id="ARBA00007749"/>
    </source>
</evidence>
<keyword evidence="2" id="KW-0479">Metal-binding</keyword>
<evidence type="ECO:0000313" key="6">
    <source>
        <dbReference type="EMBL" id="MDC0748660.1"/>
    </source>
</evidence>
<dbReference type="Proteomes" id="UP001221411">
    <property type="component" value="Unassembled WGS sequence"/>
</dbReference>
<dbReference type="Gene3D" id="3.60.15.10">
    <property type="entry name" value="Ribonuclease Z/Hydroxyacylglutathione hydrolase-like"/>
    <property type="match status" value="1"/>
</dbReference>
<protein>
    <submittedName>
        <fullName evidence="6">MBL fold metallo-hydrolase</fullName>
    </submittedName>
</protein>
<dbReference type="RefSeq" id="WP_271927679.1">
    <property type="nucleotide sequence ID" value="NZ_JAQNDO010000001.1"/>
</dbReference>
<comment type="similarity">
    <text evidence="1">Belongs to the metallo-beta-lactamase superfamily.</text>
</comment>
<keyword evidence="4" id="KW-0862">Zinc</keyword>
<reference evidence="6 7" key="1">
    <citation type="submission" date="2022-11" db="EMBL/GenBank/DDBJ databases">
        <title>Minimal conservation of predation-associated metabolite biosynthetic gene clusters underscores biosynthetic potential of Myxococcota including descriptions for ten novel species: Archangium lansinium sp. nov., Myxococcus landrumus sp. nov., Nannocystis bai.</title>
        <authorList>
            <person name="Ahearne A."/>
            <person name="Stevens C."/>
            <person name="Dowd S."/>
        </authorList>
    </citation>
    <scope>NUCLEOTIDE SEQUENCE [LARGE SCALE GENOMIC DNA]</scope>
    <source>
        <strain evidence="6 7">RJM3</strain>
    </source>
</reference>
<evidence type="ECO:0000256" key="4">
    <source>
        <dbReference type="ARBA" id="ARBA00022833"/>
    </source>
</evidence>
<keyword evidence="3" id="KW-0378">Hydrolase</keyword>